<evidence type="ECO:0000256" key="10">
    <source>
        <dbReference type="ARBA" id="ARBA00022840"/>
    </source>
</evidence>
<keyword evidence="8" id="KW-0547">Nucleotide-binding</keyword>
<dbReference type="PRINTS" id="PR00344">
    <property type="entry name" value="BCTRLSENSOR"/>
</dbReference>
<evidence type="ECO:0000256" key="1">
    <source>
        <dbReference type="ARBA" id="ARBA00000085"/>
    </source>
</evidence>
<keyword evidence="13 14" id="KW-0472">Membrane</keyword>
<dbReference type="SUPFAM" id="SSF55874">
    <property type="entry name" value="ATPase domain of HSP90 chaperone/DNA topoisomerase II/histidine kinase"/>
    <property type="match status" value="1"/>
</dbReference>
<dbReference type="Gene3D" id="3.30.565.10">
    <property type="entry name" value="Histidine kinase-like ATPase, C-terminal domain"/>
    <property type="match status" value="1"/>
</dbReference>
<dbReference type="CDD" id="cd06225">
    <property type="entry name" value="HAMP"/>
    <property type="match status" value="1"/>
</dbReference>
<keyword evidence="7 14" id="KW-0812">Transmembrane</keyword>
<dbReference type="InterPro" id="IPR003594">
    <property type="entry name" value="HATPase_dom"/>
</dbReference>
<proteinExistence type="predicted"/>
<dbReference type="PANTHER" id="PTHR45528:SF1">
    <property type="entry name" value="SENSOR HISTIDINE KINASE CPXA"/>
    <property type="match status" value="1"/>
</dbReference>
<keyword evidence="10" id="KW-0067">ATP-binding</keyword>
<dbReference type="InterPro" id="IPR036890">
    <property type="entry name" value="HATPase_C_sf"/>
</dbReference>
<evidence type="ECO:0000256" key="3">
    <source>
        <dbReference type="ARBA" id="ARBA00012438"/>
    </source>
</evidence>
<dbReference type="InterPro" id="IPR003660">
    <property type="entry name" value="HAMP_dom"/>
</dbReference>
<dbReference type="EMBL" id="JBHSMI010000002">
    <property type="protein sequence ID" value="MFC5401427.1"/>
    <property type="molecule type" value="Genomic_DNA"/>
</dbReference>
<comment type="subcellular location">
    <subcellularLocation>
        <location evidence="2">Cell membrane</location>
        <topology evidence="2">Multi-pass membrane protein</topology>
    </subcellularLocation>
</comment>
<evidence type="ECO:0000256" key="5">
    <source>
        <dbReference type="ARBA" id="ARBA00022553"/>
    </source>
</evidence>
<evidence type="ECO:0000256" key="4">
    <source>
        <dbReference type="ARBA" id="ARBA00022475"/>
    </source>
</evidence>
<dbReference type="InterPro" id="IPR050398">
    <property type="entry name" value="HssS/ArlS-like"/>
</dbReference>
<dbReference type="SMART" id="SM00304">
    <property type="entry name" value="HAMP"/>
    <property type="match status" value="1"/>
</dbReference>
<dbReference type="EC" id="2.7.13.3" evidence="3"/>
<evidence type="ECO:0000256" key="14">
    <source>
        <dbReference type="SAM" id="Phobius"/>
    </source>
</evidence>
<evidence type="ECO:0000256" key="9">
    <source>
        <dbReference type="ARBA" id="ARBA00022777"/>
    </source>
</evidence>
<comment type="caution">
    <text evidence="17">The sequence shown here is derived from an EMBL/GenBank/DDBJ whole genome shotgun (WGS) entry which is preliminary data.</text>
</comment>
<evidence type="ECO:0000259" key="16">
    <source>
        <dbReference type="PROSITE" id="PS50885"/>
    </source>
</evidence>
<feature type="domain" description="HAMP" evidence="16">
    <location>
        <begin position="154"/>
        <end position="206"/>
    </location>
</feature>
<evidence type="ECO:0000256" key="13">
    <source>
        <dbReference type="ARBA" id="ARBA00023136"/>
    </source>
</evidence>
<keyword evidence="5" id="KW-0597">Phosphoprotein</keyword>
<evidence type="ECO:0000256" key="8">
    <source>
        <dbReference type="ARBA" id="ARBA00022741"/>
    </source>
</evidence>
<dbReference type="InterPro" id="IPR004358">
    <property type="entry name" value="Sig_transdc_His_kin-like_C"/>
</dbReference>
<accession>A0ABW0HNI4</accession>
<keyword evidence="12" id="KW-0902">Two-component regulatory system</keyword>
<keyword evidence="11 14" id="KW-1133">Transmembrane helix</keyword>
<organism evidence="17 18">
    <name type="scientific">Cohnella soli</name>
    <dbReference type="NCBI Taxonomy" id="425005"/>
    <lineage>
        <taxon>Bacteria</taxon>
        <taxon>Bacillati</taxon>
        <taxon>Bacillota</taxon>
        <taxon>Bacilli</taxon>
        <taxon>Bacillales</taxon>
        <taxon>Paenibacillaceae</taxon>
        <taxon>Cohnella</taxon>
    </lineage>
</organism>
<evidence type="ECO:0000259" key="15">
    <source>
        <dbReference type="PROSITE" id="PS50109"/>
    </source>
</evidence>
<dbReference type="Proteomes" id="UP001596113">
    <property type="component" value="Unassembled WGS sequence"/>
</dbReference>
<keyword evidence="9 17" id="KW-0418">Kinase</keyword>
<dbReference type="Gene3D" id="1.10.287.130">
    <property type="match status" value="1"/>
</dbReference>
<evidence type="ECO:0000313" key="17">
    <source>
        <dbReference type="EMBL" id="MFC5401427.1"/>
    </source>
</evidence>
<dbReference type="CDD" id="cd00075">
    <property type="entry name" value="HATPase"/>
    <property type="match status" value="1"/>
</dbReference>
<dbReference type="PANTHER" id="PTHR45528">
    <property type="entry name" value="SENSOR HISTIDINE KINASE CPXA"/>
    <property type="match status" value="1"/>
</dbReference>
<dbReference type="InterPro" id="IPR003661">
    <property type="entry name" value="HisK_dim/P_dom"/>
</dbReference>
<evidence type="ECO:0000313" key="18">
    <source>
        <dbReference type="Proteomes" id="UP001596113"/>
    </source>
</evidence>
<dbReference type="CDD" id="cd00082">
    <property type="entry name" value="HisKA"/>
    <property type="match status" value="1"/>
</dbReference>
<reference evidence="18" key="1">
    <citation type="journal article" date="2019" name="Int. J. Syst. Evol. Microbiol.">
        <title>The Global Catalogue of Microorganisms (GCM) 10K type strain sequencing project: providing services to taxonomists for standard genome sequencing and annotation.</title>
        <authorList>
            <consortium name="The Broad Institute Genomics Platform"/>
            <consortium name="The Broad Institute Genome Sequencing Center for Infectious Disease"/>
            <person name="Wu L."/>
            <person name="Ma J."/>
        </authorList>
    </citation>
    <scope>NUCLEOTIDE SEQUENCE [LARGE SCALE GENOMIC DNA]</scope>
    <source>
        <strain evidence="18">CGMCC 1.18575</strain>
    </source>
</reference>
<keyword evidence="4" id="KW-1003">Cell membrane</keyword>
<dbReference type="Pfam" id="PF00672">
    <property type="entry name" value="HAMP"/>
    <property type="match status" value="1"/>
</dbReference>
<dbReference type="SUPFAM" id="SSF158472">
    <property type="entry name" value="HAMP domain-like"/>
    <property type="match status" value="1"/>
</dbReference>
<sequence>MRALKIREWMFVGMLIVLIVPRLFYEIPGFLDRHVFERSLHAEQQTSLNEIIQEVSRADTPQWRDANWRTPIAQRASSSQIGIRLLDASGQELFRSVPSGSEKRAFRQVDVMEQGQLQGSALFYAPKQNSVFANALAIIATACAILFIGFQMGRVVVKPLEAMGVAARRIADGDLDFQLPATTVREVADVRAAFHAMGNGLRESLTRQSELEEERRFFISAIAHDLRTPLFALRGFLSRLQRGTTSDPEKTARYIAICSQKTEQIDRLVSDLFDYAKLESLGQAMRPKLIAFNDLLAEIVDDYRPIGKEKEIEIELDGPVERSMLLGDAHLLRRALGNLVDNAIRYTPGSGTVTIRWHVEHARIAFSIEDTGPGISAQALPHVFEAFYRADDSRNPENGGTGLGLTIAQRILRAHNGELRAGNRPQGNGAMLAGWLPLA</sequence>
<dbReference type="Gene3D" id="6.10.340.10">
    <property type="match status" value="1"/>
</dbReference>
<dbReference type="Pfam" id="PF02518">
    <property type="entry name" value="HATPase_c"/>
    <property type="match status" value="1"/>
</dbReference>
<gene>
    <name evidence="17" type="ORF">ACFPOF_01660</name>
</gene>
<protein>
    <recommendedName>
        <fullName evidence="3">histidine kinase</fullName>
        <ecNumber evidence="3">2.7.13.3</ecNumber>
    </recommendedName>
</protein>
<dbReference type="SUPFAM" id="SSF47384">
    <property type="entry name" value="Homodimeric domain of signal transducing histidine kinase"/>
    <property type="match status" value="1"/>
</dbReference>
<dbReference type="PROSITE" id="PS50109">
    <property type="entry name" value="HIS_KIN"/>
    <property type="match status" value="1"/>
</dbReference>
<dbReference type="InterPro" id="IPR036097">
    <property type="entry name" value="HisK_dim/P_sf"/>
</dbReference>
<name>A0ABW0HNI4_9BACL</name>
<keyword evidence="6" id="KW-0808">Transferase</keyword>
<dbReference type="SMART" id="SM00387">
    <property type="entry name" value="HATPase_c"/>
    <property type="match status" value="1"/>
</dbReference>
<dbReference type="GO" id="GO:0016301">
    <property type="term" value="F:kinase activity"/>
    <property type="evidence" value="ECO:0007669"/>
    <property type="project" value="UniProtKB-KW"/>
</dbReference>
<dbReference type="Pfam" id="PF00512">
    <property type="entry name" value="HisKA"/>
    <property type="match status" value="1"/>
</dbReference>
<dbReference type="PROSITE" id="PS50885">
    <property type="entry name" value="HAMP"/>
    <property type="match status" value="1"/>
</dbReference>
<dbReference type="RefSeq" id="WP_378128967.1">
    <property type="nucleotide sequence ID" value="NZ_JBHSMI010000002.1"/>
</dbReference>
<dbReference type="InterPro" id="IPR005467">
    <property type="entry name" value="His_kinase_dom"/>
</dbReference>
<dbReference type="SMART" id="SM00388">
    <property type="entry name" value="HisKA"/>
    <property type="match status" value="1"/>
</dbReference>
<evidence type="ECO:0000256" key="7">
    <source>
        <dbReference type="ARBA" id="ARBA00022692"/>
    </source>
</evidence>
<evidence type="ECO:0000256" key="6">
    <source>
        <dbReference type="ARBA" id="ARBA00022679"/>
    </source>
</evidence>
<evidence type="ECO:0000256" key="2">
    <source>
        <dbReference type="ARBA" id="ARBA00004651"/>
    </source>
</evidence>
<feature type="transmembrane region" description="Helical" evidence="14">
    <location>
        <begin position="131"/>
        <end position="150"/>
    </location>
</feature>
<feature type="domain" description="Histidine kinase" evidence="15">
    <location>
        <begin position="221"/>
        <end position="439"/>
    </location>
</feature>
<evidence type="ECO:0000256" key="12">
    <source>
        <dbReference type="ARBA" id="ARBA00023012"/>
    </source>
</evidence>
<keyword evidence="18" id="KW-1185">Reference proteome</keyword>
<evidence type="ECO:0000256" key="11">
    <source>
        <dbReference type="ARBA" id="ARBA00022989"/>
    </source>
</evidence>
<comment type="catalytic activity">
    <reaction evidence="1">
        <text>ATP + protein L-histidine = ADP + protein N-phospho-L-histidine.</text>
        <dbReference type="EC" id="2.7.13.3"/>
    </reaction>
</comment>